<dbReference type="GO" id="GO:0016301">
    <property type="term" value="F:kinase activity"/>
    <property type="evidence" value="ECO:0007669"/>
    <property type="project" value="UniProtKB-KW"/>
</dbReference>
<dbReference type="InterPro" id="IPR010121">
    <property type="entry name" value="Pyruvate_phosphate_dikinase"/>
</dbReference>
<dbReference type="OrthoDB" id="6123450at2759"/>
<proteinExistence type="predicted"/>
<evidence type="ECO:0000259" key="1">
    <source>
        <dbReference type="Pfam" id="PF21530"/>
    </source>
</evidence>
<name>A0A2U1M4U0_ARTAN</name>
<dbReference type="GO" id="GO:0050242">
    <property type="term" value="F:pyruvate, phosphate dikinase activity"/>
    <property type="evidence" value="ECO:0007669"/>
    <property type="project" value="InterPro"/>
</dbReference>
<dbReference type="InterPro" id="IPR040442">
    <property type="entry name" value="Pyrv_kinase-like_dom_sf"/>
</dbReference>
<evidence type="ECO:0000313" key="3">
    <source>
        <dbReference type="Proteomes" id="UP000245207"/>
    </source>
</evidence>
<evidence type="ECO:0000313" key="2">
    <source>
        <dbReference type="EMBL" id="PWA56257.1"/>
    </source>
</evidence>
<keyword evidence="2" id="KW-0670">Pyruvate</keyword>
<dbReference type="Proteomes" id="UP000245207">
    <property type="component" value="Unassembled WGS sequence"/>
</dbReference>
<dbReference type="PANTHER" id="PTHR22931:SF9">
    <property type="entry name" value="PYRUVATE, PHOSPHATE DIKINASE 1, CHLOROPLASTIC"/>
    <property type="match status" value="1"/>
</dbReference>
<organism evidence="2 3">
    <name type="scientific">Artemisia annua</name>
    <name type="common">Sweet wormwood</name>
    <dbReference type="NCBI Taxonomy" id="35608"/>
    <lineage>
        <taxon>Eukaryota</taxon>
        <taxon>Viridiplantae</taxon>
        <taxon>Streptophyta</taxon>
        <taxon>Embryophyta</taxon>
        <taxon>Tracheophyta</taxon>
        <taxon>Spermatophyta</taxon>
        <taxon>Magnoliopsida</taxon>
        <taxon>eudicotyledons</taxon>
        <taxon>Gunneridae</taxon>
        <taxon>Pentapetalae</taxon>
        <taxon>asterids</taxon>
        <taxon>campanulids</taxon>
        <taxon>Asterales</taxon>
        <taxon>Asteraceae</taxon>
        <taxon>Asteroideae</taxon>
        <taxon>Anthemideae</taxon>
        <taxon>Artemisiinae</taxon>
        <taxon>Artemisia</taxon>
    </lineage>
</organism>
<gene>
    <name evidence="2" type="ORF">CTI12_AA420500</name>
</gene>
<comment type="caution">
    <text evidence="2">The sequence shown here is derived from an EMBL/GenBank/DDBJ whole genome shotgun (WGS) entry which is preliminary data.</text>
</comment>
<keyword evidence="2" id="KW-0808">Transferase</keyword>
<dbReference type="InterPro" id="IPR049163">
    <property type="entry name" value="Pif1-like_2B_dom"/>
</dbReference>
<dbReference type="Pfam" id="PF21530">
    <property type="entry name" value="Pif1_2B_dom"/>
    <property type="match status" value="1"/>
</dbReference>
<dbReference type="EMBL" id="PKPP01006519">
    <property type="protein sequence ID" value="PWA56257.1"/>
    <property type="molecule type" value="Genomic_DNA"/>
</dbReference>
<dbReference type="STRING" id="35608.A0A2U1M4U0"/>
<accession>A0A2U1M4U0</accession>
<sequence>MTFGYSLDDVGKFLPVYLAHGLLQHDPFECIADRFLKGVGQLIKTITEKGRAREERIYYSSDSVSITDVDFNVDESLYTSEFLNSIRMSGIPHHELVLKMGCTTSSMARSTTHNVEQDIARMYDLRMIPGVFGIVFV</sequence>
<keyword evidence="3" id="KW-1185">Reference proteome</keyword>
<dbReference type="AlphaFoldDB" id="A0A2U1M4U0"/>
<reference evidence="2 3" key="1">
    <citation type="journal article" date="2018" name="Mol. Plant">
        <title>The genome of Artemisia annua provides insight into the evolution of Asteraceae family and artemisinin biosynthesis.</title>
        <authorList>
            <person name="Shen Q."/>
            <person name="Zhang L."/>
            <person name="Liao Z."/>
            <person name="Wang S."/>
            <person name="Yan T."/>
            <person name="Shi P."/>
            <person name="Liu M."/>
            <person name="Fu X."/>
            <person name="Pan Q."/>
            <person name="Wang Y."/>
            <person name="Lv Z."/>
            <person name="Lu X."/>
            <person name="Zhang F."/>
            <person name="Jiang W."/>
            <person name="Ma Y."/>
            <person name="Chen M."/>
            <person name="Hao X."/>
            <person name="Li L."/>
            <person name="Tang Y."/>
            <person name="Lv G."/>
            <person name="Zhou Y."/>
            <person name="Sun X."/>
            <person name="Brodelius P.E."/>
            <person name="Rose J.K.C."/>
            <person name="Tang K."/>
        </authorList>
    </citation>
    <scope>NUCLEOTIDE SEQUENCE [LARGE SCALE GENOMIC DNA]</scope>
    <source>
        <strain evidence="3">cv. Huhao1</strain>
        <tissue evidence="2">Leaf</tissue>
    </source>
</reference>
<feature type="domain" description="DNA helicase Pif1-like 2B" evidence="1">
    <location>
        <begin position="81"/>
        <end position="102"/>
    </location>
</feature>
<protein>
    <submittedName>
        <fullName evidence="2">Pyruvate, phosphate dikinase, chloroplastic</fullName>
    </submittedName>
</protein>
<dbReference type="PANTHER" id="PTHR22931">
    <property type="entry name" value="PHOSPHOENOLPYRUVATE DIKINASE-RELATED"/>
    <property type="match status" value="1"/>
</dbReference>
<dbReference type="Gene3D" id="3.20.20.60">
    <property type="entry name" value="Phosphoenolpyruvate-binding domains"/>
    <property type="match status" value="1"/>
</dbReference>
<keyword evidence="2" id="KW-0418">Kinase</keyword>